<feature type="region of interest" description="Disordered" evidence="1">
    <location>
        <begin position="1"/>
        <end position="30"/>
    </location>
</feature>
<comment type="caution">
    <text evidence="2">The sequence shown here is derived from an EMBL/GenBank/DDBJ whole genome shotgun (WGS) entry which is preliminary data.</text>
</comment>
<reference evidence="2 3" key="1">
    <citation type="journal article" date="2021" name="BMC Genomics">
        <title>Datura genome reveals duplications of psychoactive alkaloid biosynthetic genes and high mutation rate following tissue culture.</title>
        <authorList>
            <person name="Rajewski A."/>
            <person name="Carter-House D."/>
            <person name="Stajich J."/>
            <person name="Litt A."/>
        </authorList>
    </citation>
    <scope>NUCLEOTIDE SEQUENCE [LARGE SCALE GENOMIC DNA]</scope>
    <source>
        <strain evidence="2">AR-01</strain>
    </source>
</reference>
<gene>
    <name evidence="2" type="ORF">HAX54_046885</name>
</gene>
<accession>A0ABS8WMF7</accession>
<organism evidence="2 3">
    <name type="scientific">Datura stramonium</name>
    <name type="common">Jimsonweed</name>
    <name type="synonym">Common thornapple</name>
    <dbReference type="NCBI Taxonomy" id="4076"/>
    <lineage>
        <taxon>Eukaryota</taxon>
        <taxon>Viridiplantae</taxon>
        <taxon>Streptophyta</taxon>
        <taxon>Embryophyta</taxon>
        <taxon>Tracheophyta</taxon>
        <taxon>Spermatophyta</taxon>
        <taxon>Magnoliopsida</taxon>
        <taxon>eudicotyledons</taxon>
        <taxon>Gunneridae</taxon>
        <taxon>Pentapetalae</taxon>
        <taxon>asterids</taxon>
        <taxon>lamiids</taxon>
        <taxon>Solanales</taxon>
        <taxon>Solanaceae</taxon>
        <taxon>Solanoideae</taxon>
        <taxon>Datureae</taxon>
        <taxon>Datura</taxon>
    </lineage>
</organism>
<sequence>MAAGPKEPRRSLTPARSFRYKGDKRLDGPSNGDYRHLDCHLGQSVPSLAEGDYGAKGSPRNRPTAMPCAARMHQRCPCAEDALEPSRLILAPNQGAKNFLPFHRMDSSCCRLACTRTGHRRSHTSCLAMSRHQCPCLASLAVRLRSSSVLESSMPCLHDTAMPYLVKSYQAACHT</sequence>
<evidence type="ECO:0000313" key="2">
    <source>
        <dbReference type="EMBL" id="MCE3050314.1"/>
    </source>
</evidence>
<evidence type="ECO:0000313" key="3">
    <source>
        <dbReference type="Proteomes" id="UP000823775"/>
    </source>
</evidence>
<proteinExistence type="predicted"/>
<evidence type="ECO:0000256" key="1">
    <source>
        <dbReference type="SAM" id="MobiDB-lite"/>
    </source>
</evidence>
<dbReference type="EMBL" id="JACEIK010007473">
    <property type="protein sequence ID" value="MCE3050314.1"/>
    <property type="molecule type" value="Genomic_DNA"/>
</dbReference>
<feature type="compositionally biased region" description="Basic and acidic residues" evidence="1">
    <location>
        <begin position="1"/>
        <end position="10"/>
    </location>
</feature>
<name>A0ABS8WMF7_DATST</name>
<protein>
    <submittedName>
        <fullName evidence="2">Uncharacterized protein</fullName>
    </submittedName>
</protein>
<keyword evidence="3" id="KW-1185">Reference proteome</keyword>
<feature type="compositionally biased region" description="Basic and acidic residues" evidence="1">
    <location>
        <begin position="20"/>
        <end position="30"/>
    </location>
</feature>
<dbReference type="Proteomes" id="UP000823775">
    <property type="component" value="Unassembled WGS sequence"/>
</dbReference>